<gene>
    <name evidence="2" type="ORF">MELIAE_LOCUS6671</name>
</gene>
<keyword evidence="1" id="KW-0732">Signal</keyword>
<feature type="chain" id="PRO_5040210231" evidence="1">
    <location>
        <begin position="19"/>
        <end position="126"/>
    </location>
</feature>
<keyword evidence="3" id="KW-1185">Reference proteome</keyword>
<accession>A0A9P0B591</accession>
<evidence type="ECO:0000313" key="2">
    <source>
        <dbReference type="EMBL" id="CAH0555259.1"/>
    </source>
</evidence>
<proteinExistence type="predicted"/>
<reference evidence="2" key="1">
    <citation type="submission" date="2021-12" db="EMBL/GenBank/DDBJ databases">
        <authorList>
            <person name="King R."/>
        </authorList>
    </citation>
    <scope>NUCLEOTIDE SEQUENCE</scope>
</reference>
<organism evidence="2 3">
    <name type="scientific">Brassicogethes aeneus</name>
    <name type="common">Rape pollen beetle</name>
    <name type="synonym">Meligethes aeneus</name>
    <dbReference type="NCBI Taxonomy" id="1431903"/>
    <lineage>
        <taxon>Eukaryota</taxon>
        <taxon>Metazoa</taxon>
        <taxon>Ecdysozoa</taxon>
        <taxon>Arthropoda</taxon>
        <taxon>Hexapoda</taxon>
        <taxon>Insecta</taxon>
        <taxon>Pterygota</taxon>
        <taxon>Neoptera</taxon>
        <taxon>Endopterygota</taxon>
        <taxon>Coleoptera</taxon>
        <taxon>Polyphaga</taxon>
        <taxon>Cucujiformia</taxon>
        <taxon>Nitidulidae</taxon>
        <taxon>Meligethinae</taxon>
        <taxon>Brassicogethes</taxon>
    </lineage>
</organism>
<dbReference type="Proteomes" id="UP001154078">
    <property type="component" value="Chromosome 4"/>
</dbReference>
<dbReference type="OrthoDB" id="6736528at2759"/>
<protein>
    <submittedName>
        <fullName evidence="2">Uncharacterized protein</fullName>
    </submittedName>
</protein>
<sequence>MKQQIIIFTVLLIGSVFAGLIQEIKLKDDTVITVQATNNTKVPSILWTVDAVECLKEAITVYADEPLRASAYLELFEAKHPGNWSVAVGYTTIISNSDIYVETTVSGGGKNFKKDKSGGVLYRIFN</sequence>
<dbReference type="AlphaFoldDB" id="A0A9P0B591"/>
<dbReference type="EMBL" id="OV121135">
    <property type="protein sequence ID" value="CAH0555259.1"/>
    <property type="molecule type" value="Genomic_DNA"/>
</dbReference>
<feature type="signal peptide" evidence="1">
    <location>
        <begin position="1"/>
        <end position="18"/>
    </location>
</feature>
<name>A0A9P0B591_BRAAE</name>
<evidence type="ECO:0000313" key="3">
    <source>
        <dbReference type="Proteomes" id="UP001154078"/>
    </source>
</evidence>
<evidence type="ECO:0000256" key="1">
    <source>
        <dbReference type="SAM" id="SignalP"/>
    </source>
</evidence>